<gene>
    <name evidence="1" type="ORF">V6N12_022854</name>
</gene>
<protein>
    <submittedName>
        <fullName evidence="1">Uncharacterized protein</fullName>
    </submittedName>
</protein>
<dbReference type="Proteomes" id="UP001472677">
    <property type="component" value="Unassembled WGS sequence"/>
</dbReference>
<proteinExistence type="predicted"/>
<organism evidence="1 2">
    <name type="scientific">Hibiscus sabdariffa</name>
    <name type="common">roselle</name>
    <dbReference type="NCBI Taxonomy" id="183260"/>
    <lineage>
        <taxon>Eukaryota</taxon>
        <taxon>Viridiplantae</taxon>
        <taxon>Streptophyta</taxon>
        <taxon>Embryophyta</taxon>
        <taxon>Tracheophyta</taxon>
        <taxon>Spermatophyta</taxon>
        <taxon>Magnoliopsida</taxon>
        <taxon>eudicotyledons</taxon>
        <taxon>Gunneridae</taxon>
        <taxon>Pentapetalae</taxon>
        <taxon>rosids</taxon>
        <taxon>malvids</taxon>
        <taxon>Malvales</taxon>
        <taxon>Malvaceae</taxon>
        <taxon>Malvoideae</taxon>
        <taxon>Hibiscus</taxon>
    </lineage>
</organism>
<evidence type="ECO:0000313" key="2">
    <source>
        <dbReference type="Proteomes" id="UP001472677"/>
    </source>
</evidence>
<comment type="caution">
    <text evidence="1">The sequence shown here is derived from an EMBL/GenBank/DDBJ whole genome shotgun (WGS) entry which is preliminary data.</text>
</comment>
<reference evidence="1 2" key="1">
    <citation type="journal article" date="2024" name="G3 (Bethesda)">
        <title>Genome assembly of Hibiscus sabdariffa L. provides insights into metabolisms of medicinal natural products.</title>
        <authorList>
            <person name="Kim T."/>
        </authorList>
    </citation>
    <scope>NUCLEOTIDE SEQUENCE [LARGE SCALE GENOMIC DNA]</scope>
    <source>
        <strain evidence="1">TK-2024</strain>
        <tissue evidence="1">Old leaves</tissue>
    </source>
</reference>
<dbReference type="EMBL" id="JBBPBM010000004">
    <property type="protein sequence ID" value="KAK8588409.1"/>
    <property type="molecule type" value="Genomic_DNA"/>
</dbReference>
<keyword evidence="2" id="KW-1185">Reference proteome</keyword>
<sequence length="106" mass="12277">MKRLRHESVSLCSCWPATSWSKSTPHPPKPQTSCKMFCVFFRTRIVGSMVSGRKRLDIDSERRVYKDIPIIRKENTGSHRVFEMPSIFKAIQYFIFDGVLHLGSLS</sequence>
<evidence type="ECO:0000313" key="1">
    <source>
        <dbReference type="EMBL" id="KAK8588409.1"/>
    </source>
</evidence>
<name>A0ABR2FVY0_9ROSI</name>
<accession>A0ABR2FVY0</accession>